<accession>A0ABS8SVU9</accession>
<evidence type="ECO:0000256" key="1">
    <source>
        <dbReference type="SAM" id="SignalP"/>
    </source>
</evidence>
<evidence type="ECO:0008006" key="4">
    <source>
        <dbReference type="Google" id="ProtNLM"/>
    </source>
</evidence>
<name>A0ABS8SVU9_DATST</name>
<proteinExistence type="predicted"/>
<dbReference type="Proteomes" id="UP000823775">
    <property type="component" value="Unassembled WGS sequence"/>
</dbReference>
<gene>
    <name evidence="2" type="ORF">HAX54_049642</name>
</gene>
<reference evidence="2 3" key="1">
    <citation type="journal article" date="2021" name="BMC Genomics">
        <title>Datura genome reveals duplications of psychoactive alkaloid biosynthetic genes and high mutation rate following tissue culture.</title>
        <authorList>
            <person name="Rajewski A."/>
            <person name="Carter-House D."/>
            <person name="Stajich J."/>
            <person name="Litt A."/>
        </authorList>
    </citation>
    <scope>NUCLEOTIDE SEQUENCE [LARGE SCALE GENOMIC DNA]</scope>
    <source>
        <strain evidence="2">AR-01</strain>
    </source>
</reference>
<evidence type="ECO:0000313" key="2">
    <source>
        <dbReference type="EMBL" id="MCD7462930.1"/>
    </source>
</evidence>
<keyword evidence="1" id="KW-0732">Signal</keyword>
<sequence>MNFYGSNFPLVKWVVILLVNFALICGRSSEFQKLDLYAAQTDITGHVYNLLIGGYVTTRDGSRLGKSWCNSPNISIYALANCYQDLPHRSCLLYYAASRTRLPRCLPDSAEDKVNCSSSIGIASGQELATLNASAKCLIEKLTVTAVASSGYASAHLNEFMDWHSVGGMSKEGCRECLDKASRDIGMFPEQRC</sequence>
<keyword evidence="3" id="KW-1185">Reference proteome</keyword>
<evidence type="ECO:0000313" key="3">
    <source>
        <dbReference type="Proteomes" id="UP000823775"/>
    </source>
</evidence>
<comment type="caution">
    <text evidence="2">The sequence shown here is derived from an EMBL/GenBank/DDBJ whole genome shotgun (WGS) entry which is preliminary data.</text>
</comment>
<protein>
    <recommendedName>
        <fullName evidence="4">Gnk2-homologous domain-containing protein</fullName>
    </recommendedName>
</protein>
<dbReference type="EMBL" id="JACEIK010000846">
    <property type="protein sequence ID" value="MCD7462930.1"/>
    <property type="molecule type" value="Genomic_DNA"/>
</dbReference>
<feature type="chain" id="PRO_5047370558" description="Gnk2-homologous domain-containing protein" evidence="1">
    <location>
        <begin position="27"/>
        <end position="193"/>
    </location>
</feature>
<organism evidence="2 3">
    <name type="scientific">Datura stramonium</name>
    <name type="common">Jimsonweed</name>
    <name type="synonym">Common thornapple</name>
    <dbReference type="NCBI Taxonomy" id="4076"/>
    <lineage>
        <taxon>Eukaryota</taxon>
        <taxon>Viridiplantae</taxon>
        <taxon>Streptophyta</taxon>
        <taxon>Embryophyta</taxon>
        <taxon>Tracheophyta</taxon>
        <taxon>Spermatophyta</taxon>
        <taxon>Magnoliopsida</taxon>
        <taxon>eudicotyledons</taxon>
        <taxon>Gunneridae</taxon>
        <taxon>Pentapetalae</taxon>
        <taxon>asterids</taxon>
        <taxon>lamiids</taxon>
        <taxon>Solanales</taxon>
        <taxon>Solanaceae</taxon>
        <taxon>Solanoideae</taxon>
        <taxon>Datureae</taxon>
        <taxon>Datura</taxon>
    </lineage>
</organism>
<feature type="signal peptide" evidence="1">
    <location>
        <begin position="1"/>
        <end position="26"/>
    </location>
</feature>